<dbReference type="OMA" id="HMSYEPQ"/>
<evidence type="ECO:0000313" key="7">
    <source>
        <dbReference type="EMBL" id="ELU02907.1"/>
    </source>
</evidence>
<evidence type="ECO:0008006" key="10">
    <source>
        <dbReference type="Google" id="ProtNLM"/>
    </source>
</evidence>
<evidence type="ECO:0000313" key="9">
    <source>
        <dbReference type="Proteomes" id="UP000014760"/>
    </source>
</evidence>
<dbReference type="OrthoDB" id="10058398at2759"/>
<comment type="subcellular location">
    <subcellularLocation>
        <location evidence="1">Nucleus</location>
    </subcellularLocation>
</comment>
<comment type="similarity">
    <text evidence="2">Belongs to the Mediator complex subunit 17 family.</text>
</comment>
<name>R7UI13_CAPTE</name>
<evidence type="ECO:0000256" key="6">
    <source>
        <dbReference type="SAM" id="MobiDB-lite"/>
    </source>
</evidence>
<keyword evidence="9" id="KW-1185">Reference proteome</keyword>
<evidence type="ECO:0000256" key="2">
    <source>
        <dbReference type="ARBA" id="ARBA00005635"/>
    </source>
</evidence>
<dbReference type="Proteomes" id="UP000014760">
    <property type="component" value="Unassembled WGS sequence"/>
</dbReference>
<dbReference type="HOGENOM" id="CLU_028003_1_0_1"/>
<keyword evidence="3" id="KW-0805">Transcription regulation</keyword>
<evidence type="ECO:0000256" key="1">
    <source>
        <dbReference type="ARBA" id="ARBA00004123"/>
    </source>
</evidence>
<dbReference type="FunCoup" id="R7UI13">
    <property type="interactions" value="1671"/>
</dbReference>
<proteinExistence type="inferred from homology"/>
<feature type="compositionally biased region" description="Basic and acidic residues" evidence="6">
    <location>
        <begin position="48"/>
        <end position="61"/>
    </location>
</feature>
<dbReference type="GO" id="GO:0070847">
    <property type="term" value="C:core mediator complex"/>
    <property type="evidence" value="ECO:0007669"/>
    <property type="project" value="TreeGrafter"/>
</dbReference>
<reference evidence="7 9" key="2">
    <citation type="journal article" date="2013" name="Nature">
        <title>Insights into bilaterian evolution from three spiralian genomes.</title>
        <authorList>
            <person name="Simakov O."/>
            <person name="Marletaz F."/>
            <person name="Cho S.J."/>
            <person name="Edsinger-Gonzales E."/>
            <person name="Havlak P."/>
            <person name="Hellsten U."/>
            <person name="Kuo D.H."/>
            <person name="Larsson T."/>
            <person name="Lv J."/>
            <person name="Arendt D."/>
            <person name="Savage R."/>
            <person name="Osoegawa K."/>
            <person name="de Jong P."/>
            <person name="Grimwood J."/>
            <person name="Chapman J.A."/>
            <person name="Shapiro H."/>
            <person name="Aerts A."/>
            <person name="Otillar R.P."/>
            <person name="Terry A.Y."/>
            <person name="Boore J.L."/>
            <person name="Grigoriev I.V."/>
            <person name="Lindberg D.R."/>
            <person name="Seaver E.C."/>
            <person name="Weisblat D.A."/>
            <person name="Putnam N.H."/>
            <person name="Rokhsar D.S."/>
        </authorList>
    </citation>
    <scope>NUCLEOTIDE SEQUENCE</scope>
    <source>
        <strain evidence="7 9">I ESC-2004</strain>
    </source>
</reference>
<reference evidence="8" key="3">
    <citation type="submission" date="2015-06" db="UniProtKB">
        <authorList>
            <consortium name="EnsemblMetazoa"/>
        </authorList>
    </citation>
    <scope>IDENTIFICATION</scope>
</reference>
<reference evidence="9" key="1">
    <citation type="submission" date="2012-12" db="EMBL/GenBank/DDBJ databases">
        <authorList>
            <person name="Hellsten U."/>
            <person name="Grimwood J."/>
            <person name="Chapman J.A."/>
            <person name="Shapiro H."/>
            <person name="Aerts A."/>
            <person name="Otillar R.P."/>
            <person name="Terry A.Y."/>
            <person name="Boore J.L."/>
            <person name="Simakov O."/>
            <person name="Marletaz F."/>
            <person name="Cho S.-J."/>
            <person name="Edsinger-Gonzales E."/>
            <person name="Havlak P."/>
            <person name="Kuo D.-H."/>
            <person name="Larsson T."/>
            <person name="Lv J."/>
            <person name="Arendt D."/>
            <person name="Savage R."/>
            <person name="Osoegawa K."/>
            <person name="de Jong P."/>
            <person name="Lindberg D.R."/>
            <person name="Seaver E.C."/>
            <person name="Weisblat D.A."/>
            <person name="Putnam N.H."/>
            <person name="Grigoriev I.V."/>
            <person name="Rokhsar D.S."/>
        </authorList>
    </citation>
    <scope>NUCLEOTIDE SEQUENCE</scope>
    <source>
        <strain evidence="9">I ESC-2004</strain>
    </source>
</reference>
<dbReference type="PANTHER" id="PTHR13114">
    <property type="entry name" value="MEDIATOR OF RNA POLYMERASE II TRANSCRIPTION SUBUNIT 17"/>
    <property type="match status" value="1"/>
</dbReference>
<protein>
    <recommendedName>
        <fullName evidence="10">Mediator complex subunit 17</fullName>
    </recommendedName>
</protein>
<dbReference type="GO" id="GO:0016592">
    <property type="term" value="C:mediator complex"/>
    <property type="evidence" value="ECO:0007669"/>
    <property type="project" value="InterPro"/>
</dbReference>
<evidence type="ECO:0000313" key="8">
    <source>
        <dbReference type="EnsemblMetazoa" id="CapteP220719"/>
    </source>
</evidence>
<evidence type="ECO:0000256" key="3">
    <source>
        <dbReference type="ARBA" id="ARBA00023015"/>
    </source>
</evidence>
<dbReference type="PANTHER" id="PTHR13114:SF7">
    <property type="entry name" value="MEDIATOR OF RNA POLYMERASE II TRANSCRIPTION SUBUNIT 17"/>
    <property type="match status" value="1"/>
</dbReference>
<evidence type="ECO:0000256" key="4">
    <source>
        <dbReference type="ARBA" id="ARBA00023163"/>
    </source>
</evidence>
<dbReference type="EMBL" id="KB303655">
    <property type="protein sequence ID" value="ELU02907.1"/>
    <property type="molecule type" value="Genomic_DNA"/>
</dbReference>
<keyword evidence="4" id="KW-0804">Transcription</keyword>
<accession>R7UI13</accession>
<gene>
    <name evidence="7" type="ORF">CAPTEDRAFT_220719</name>
</gene>
<feature type="region of interest" description="Disordered" evidence="6">
    <location>
        <begin position="48"/>
        <end position="72"/>
    </location>
</feature>
<dbReference type="GO" id="GO:0003712">
    <property type="term" value="F:transcription coregulator activity"/>
    <property type="evidence" value="ECO:0007669"/>
    <property type="project" value="InterPro"/>
</dbReference>
<dbReference type="AlphaFoldDB" id="R7UI13"/>
<evidence type="ECO:0000256" key="5">
    <source>
        <dbReference type="ARBA" id="ARBA00023242"/>
    </source>
</evidence>
<organism evidence="7">
    <name type="scientific">Capitella teleta</name>
    <name type="common">Polychaete worm</name>
    <dbReference type="NCBI Taxonomy" id="283909"/>
    <lineage>
        <taxon>Eukaryota</taxon>
        <taxon>Metazoa</taxon>
        <taxon>Spiralia</taxon>
        <taxon>Lophotrochozoa</taxon>
        <taxon>Annelida</taxon>
        <taxon>Polychaeta</taxon>
        <taxon>Sedentaria</taxon>
        <taxon>Scolecida</taxon>
        <taxon>Capitellidae</taxon>
        <taxon>Capitella</taxon>
    </lineage>
</organism>
<sequence length="642" mass="72256">MSGVQVSIEALNECQIQEVTLDGQEIYVQPLSMSDSLSKLAHKIDFHRDECETKGKPTSEGDKEEEEEPPAKNAVFQPSLWPWDNMRTKLKMALTETSVLLDVLKIVKEKHYMVLDSVSIDQPEAKPGFFAVAKKRALNSAVSILSNGAERLRKSQEQAAKRTTPNFHYELLKLRSKWRLKKVGTTILGDLSFKSAGSRFWQSGTFEVTKNDLMPSDFKEGAPAHTVRSPLQVHIPSELESVAYIQVSIRHTQEGCEDLASADLQLPNSLPGSIPSDTPWQRRLETAQNVIFCKEVFVQLAREAVQVKSPLPHLVIGNQVFSHLFPGMQLCIALCHSIDKSRQSSIRPGPKPDHNQVLEHSLHQLVRELHFKNSYHPMPHPVSALLGVSKKRRNAGPQAFSRTELLDMTHSESMLEQIIRQARHFVVRTRTLDILDKLSEEITDLQIASHWCNLSSALESMVKVNITFNGYETFKALFALHICVDKIRVVMKDGRVINLSYEPQELNDFILTQVAHHHICIVQALAKLMGWQLLTSNSHIGVGEMEPVGNVQSIMLASPLGNRVIAVRSGPFSGVHVHVQKTPDVDTIRELHESKHVSLAEKWEMLGGPFHKVHLDKLEGRNFVNKMELLMACLSSERTDTF</sequence>
<dbReference type="EnsemblMetazoa" id="CapteT220719">
    <property type="protein sequence ID" value="CapteP220719"/>
    <property type="gene ID" value="CapteG220719"/>
</dbReference>
<dbReference type="STRING" id="283909.R7UI13"/>
<dbReference type="GO" id="GO:0006357">
    <property type="term" value="P:regulation of transcription by RNA polymerase II"/>
    <property type="evidence" value="ECO:0007669"/>
    <property type="project" value="InterPro"/>
</dbReference>
<dbReference type="InterPro" id="IPR019313">
    <property type="entry name" value="Mediator_Med17"/>
</dbReference>
<keyword evidence="5" id="KW-0539">Nucleus</keyword>
<dbReference type="EMBL" id="AMQN01008651">
    <property type="status" value="NOT_ANNOTATED_CDS"/>
    <property type="molecule type" value="Genomic_DNA"/>
</dbReference>